<dbReference type="PANTHER" id="PTHR43842">
    <property type="entry name" value="PROPIONYL-COA CARBOXYLASE BETA CHAIN"/>
    <property type="match status" value="1"/>
</dbReference>
<dbReference type="Proteomes" id="UP001596496">
    <property type="component" value="Unassembled WGS sequence"/>
</dbReference>
<dbReference type="InterPro" id="IPR051047">
    <property type="entry name" value="AccD/PCCB"/>
</dbReference>
<evidence type="ECO:0000259" key="2">
    <source>
        <dbReference type="PROSITE" id="PS50980"/>
    </source>
</evidence>
<feature type="compositionally biased region" description="Pro residues" evidence="1">
    <location>
        <begin position="7"/>
        <end position="19"/>
    </location>
</feature>
<dbReference type="SUPFAM" id="SSF52096">
    <property type="entry name" value="ClpP/crotonase"/>
    <property type="match status" value="2"/>
</dbReference>
<protein>
    <submittedName>
        <fullName evidence="3">Biotin-independent malonate decarboxylase subunit beta</fullName>
        <ecNumber evidence="3">4.1.1.88</ecNumber>
    </submittedName>
</protein>
<keyword evidence="3" id="KW-0456">Lyase</keyword>
<proteinExistence type="predicted"/>
<feature type="region of interest" description="Disordered" evidence="1">
    <location>
        <begin position="1"/>
        <end position="25"/>
    </location>
</feature>
<dbReference type="Pfam" id="PF06833">
    <property type="entry name" value="MdcE"/>
    <property type="match status" value="1"/>
</dbReference>
<name>A0ABW2NWW1_9ACTN</name>
<dbReference type="NCBIfam" id="TIGR03133">
    <property type="entry name" value="malonate_beta"/>
    <property type="match status" value="1"/>
</dbReference>
<dbReference type="NCBIfam" id="TIGR03134">
    <property type="entry name" value="malonate_gamma"/>
    <property type="match status" value="1"/>
</dbReference>
<dbReference type="RefSeq" id="WP_380823783.1">
    <property type="nucleotide sequence ID" value="NZ_JBHTCG010000001.1"/>
</dbReference>
<dbReference type="InterPro" id="IPR034733">
    <property type="entry name" value="AcCoA_carboxyl_beta"/>
</dbReference>
<dbReference type="Gene3D" id="3.90.226.10">
    <property type="entry name" value="2-enoyl-CoA Hydratase, Chain A, domain 1"/>
    <property type="match status" value="2"/>
</dbReference>
<evidence type="ECO:0000256" key="1">
    <source>
        <dbReference type="SAM" id="MobiDB-lite"/>
    </source>
</evidence>
<dbReference type="NCBIfam" id="NF005530">
    <property type="entry name" value="PRK07189.1"/>
    <property type="match status" value="1"/>
</dbReference>
<dbReference type="Pfam" id="PF01039">
    <property type="entry name" value="Carboxyl_trans"/>
    <property type="match status" value="1"/>
</dbReference>
<keyword evidence="4" id="KW-1185">Reference proteome</keyword>
<dbReference type="InterPro" id="IPR009648">
    <property type="entry name" value="Malonate_gamma"/>
</dbReference>
<accession>A0ABW2NWW1</accession>
<dbReference type="InterPro" id="IPR011762">
    <property type="entry name" value="COA_CT_N"/>
</dbReference>
<dbReference type="InterPro" id="IPR029045">
    <property type="entry name" value="ClpP/crotonase-like_dom_sf"/>
</dbReference>
<feature type="region of interest" description="Disordered" evidence="1">
    <location>
        <begin position="314"/>
        <end position="364"/>
    </location>
</feature>
<dbReference type="PANTHER" id="PTHR43842:SF2">
    <property type="entry name" value="PROPIONYL-COA CARBOXYLASE BETA CHAIN, MITOCHONDRIAL"/>
    <property type="match status" value="1"/>
</dbReference>
<evidence type="ECO:0000313" key="4">
    <source>
        <dbReference type="Proteomes" id="UP001596496"/>
    </source>
</evidence>
<dbReference type="PROSITE" id="PS50980">
    <property type="entry name" value="COA_CT_NTER"/>
    <property type="match status" value="1"/>
</dbReference>
<evidence type="ECO:0000313" key="3">
    <source>
        <dbReference type="EMBL" id="MFC7380774.1"/>
    </source>
</evidence>
<comment type="caution">
    <text evidence="3">The sequence shown here is derived from an EMBL/GenBank/DDBJ whole genome shotgun (WGS) entry which is preliminary data.</text>
</comment>
<feature type="domain" description="CoA carboxyltransferase N-terminal" evidence="2">
    <location>
        <begin position="8"/>
        <end position="280"/>
    </location>
</feature>
<organism evidence="3 4">
    <name type="scientific">Sphaerisporangium rhizosphaerae</name>
    <dbReference type="NCBI Taxonomy" id="2269375"/>
    <lineage>
        <taxon>Bacteria</taxon>
        <taxon>Bacillati</taxon>
        <taxon>Actinomycetota</taxon>
        <taxon>Actinomycetes</taxon>
        <taxon>Streptosporangiales</taxon>
        <taxon>Streptosporangiaceae</taxon>
        <taxon>Sphaerisporangium</taxon>
    </lineage>
</organism>
<dbReference type="EC" id="4.1.1.88" evidence="3"/>
<sequence length="634" mass="65312">MTSGPLPGQPPPDQPPPDPAATDPAATDRVVPLARDSFIELHARARATALLDDGTARELCGPFDRIESPWLAAQEVVPQSDDGVVVVKGELGRRPVVVVAIEQAFQGGGIGEVSGAKITAALSLAAQDNRHGVPTAAILLLETGGVRLQEANLGLATVAEVCSAVLELRALSPVIGVIAGALGCFGGMSIAAALCTELIMTREGRLGLNGPEVIESEAGVAEFDASDHTLIWSIHGGTQRTATGLANVLVSDDVAEVRSAVREALGRGVPDEHRSQRIGELRALLEAVDPAHPPDPADLPALRVNAAPVGSAVRTNAAPGEPAVPANTAPGESAVPANAAPGESAVPANAAPGEGGRPMRTRDAAPASRGLAWIRALAGGEVGSVVPSVVTADMSLGNDSARLLAVVPDPGSPYHRARAGEVGLREGPALAEAVTEVVTTDAGLPEERRRPIVAVVDVPSQAYGRVEELLGIHHALATAVDAYASARTAGHPVIALIVGTALSGGFLAHGSQAGRMLALDDPKVVIHAMHEQAAARVTRRTVAELEELAQRIPPLSYDVADWAKLGLCDELLDVGDADEPTGEDVGRVRAALTAVVGRARHGPRDLSDRLTSPAALRTRAASRRIHEALTAQWR</sequence>
<gene>
    <name evidence="3" type="ORF">ACFQSB_01070</name>
</gene>
<dbReference type="EMBL" id="JBHTCG010000001">
    <property type="protein sequence ID" value="MFC7380774.1"/>
    <property type="molecule type" value="Genomic_DNA"/>
</dbReference>
<dbReference type="InterPro" id="IPR017556">
    <property type="entry name" value="Malonate_beta"/>
</dbReference>
<dbReference type="GO" id="GO:0016829">
    <property type="term" value="F:lyase activity"/>
    <property type="evidence" value="ECO:0007669"/>
    <property type="project" value="UniProtKB-KW"/>
</dbReference>
<reference evidence="4" key="1">
    <citation type="journal article" date="2019" name="Int. J. Syst. Evol. Microbiol.">
        <title>The Global Catalogue of Microorganisms (GCM) 10K type strain sequencing project: providing services to taxonomists for standard genome sequencing and annotation.</title>
        <authorList>
            <consortium name="The Broad Institute Genomics Platform"/>
            <consortium name="The Broad Institute Genome Sequencing Center for Infectious Disease"/>
            <person name="Wu L."/>
            <person name="Ma J."/>
        </authorList>
    </citation>
    <scope>NUCLEOTIDE SEQUENCE [LARGE SCALE GENOMIC DNA]</scope>
    <source>
        <strain evidence="4">CECT 7649</strain>
    </source>
</reference>